<dbReference type="Pfam" id="PF00990">
    <property type="entry name" value="GGDEF"/>
    <property type="match status" value="1"/>
</dbReference>
<dbReference type="Proteomes" id="UP001223420">
    <property type="component" value="Unassembled WGS sequence"/>
</dbReference>
<dbReference type="RefSeq" id="WP_307354632.1">
    <property type="nucleotide sequence ID" value="NZ_JAJALK010000004.1"/>
</dbReference>
<dbReference type="InterPro" id="IPR029787">
    <property type="entry name" value="Nucleotide_cyclase"/>
</dbReference>
<dbReference type="SMART" id="SM00267">
    <property type="entry name" value="GGDEF"/>
    <property type="match status" value="1"/>
</dbReference>
<evidence type="ECO:0000256" key="1">
    <source>
        <dbReference type="SAM" id="MobiDB-lite"/>
    </source>
</evidence>
<evidence type="ECO:0000313" key="3">
    <source>
        <dbReference type="EMBL" id="MDQ0543091.1"/>
    </source>
</evidence>
<dbReference type="PROSITE" id="PS50887">
    <property type="entry name" value="GGDEF"/>
    <property type="match status" value="1"/>
</dbReference>
<dbReference type="Gene3D" id="3.30.70.270">
    <property type="match status" value="1"/>
</dbReference>
<proteinExistence type="predicted"/>
<dbReference type="Gene3D" id="3.30.450.20">
    <property type="entry name" value="PAS domain"/>
    <property type="match status" value="1"/>
</dbReference>
<feature type="region of interest" description="Disordered" evidence="1">
    <location>
        <begin position="1"/>
        <end position="22"/>
    </location>
</feature>
<evidence type="ECO:0000259" key="2">
    <source>
        <dbReference type="PROSITE" id="PS50887"/>
    </source>
</evidence>
<dbReference type="InterPro" id="IPR052155">
    <property type="entry name" value="Biofilm_reg_signaling"/>
</dbReference>
<dbReference type="SUPFAM" id="SSF55785">
    <property type="entry name" value="PYP-like sensor domain (PAS domain)"/>
    <property type="match status" value="1"/>
</dbReference>
<dbReference type="SUPFAM" id="SSF55073">
    <property type="entry name" value="Nucleotide cyclase"/>
    <property type="match status" value="1"/>
</dbReference>
<dbReference type="NCBIfam" id="TIGR00254">
    <property type="entry name" value="GGDEF"/>
    <property type="match status" value="1"/>
</dbReference>
<dbReference type="PANTHER" id="PTHR44757">
    <property type="entry name" value="DIGUANYLATE CYCLASE DGCP"/>
    <property type="match status" value="1"/>
</dbReference>
<protein>
    <submittedName>
        <fullName evidence="3">Diguanylate cyclase (GGDEF)-like protein</fullName>
    </submittedName>
</protein>
<evidence type="ECO:0000313" key="4">
    <source>
        <dbReference type="Proteomes" id="UP001223420"/>
    </source>
</evidence>
<dbReference type="CDD" id="cd01949">
    <property type="entry name" value="GGDEF"/>
    <property type="match status" value="1"/>
</dbReference>
<gene>
    <name evidence="3" type="ORF">QO001_002017</name>
</gene>
<sequence length="346" mass="37686">MGSAGRLKGVRHHGASERVSARLPRREREAIVIPRPYGLCRDRRLGTRIMRALDSLPHGFCLFDAGDRLLFANAGYRRIFGQPAGQLRPGMHARTLIALNAAKGLKAERDPAQIWAERSRALARRDPGTELQTLTDGRQIALALQPQPGGGWLALYEDVTERRKAESLLRHRAHHDPLTGLPNRYLFEARLDQATAEPTGRGCALLCIDLDGFKPVNDLYGHAAGDALLRQMAGRLQEGLGDRDTAARLGGDEFVLLLDEAPASTVLDRAQRLHARLTEPYDVGAGQPVLIGAAIGIARAPQHACQAQALFEQADAAMYRAKRLGHPCLWSDALSSGPVRVAEGVV</sequence>
<dbReference type="AlphaFoldDB" id="A0AAJ1TLS1"/>
<organism evidence="3 4">
    <name type="scientific">Methylobacterium brachiatum</name>
    <dbReference type="NCBI Taxonomy" id="269660"/>
    <lineage>
        <taxon>Bacteria</taxon>
        <taxon>Pseudomonadati</taxon>
        <taxon>Pseudomonadota</taxon>
        <taxon>Alphaproteobacteria</taxon>
        <taxon>Hyphomicrobiales</taxon>
        <taxon>Methylobacteriaceae</taxon>
        <taxon>Methylobacterium</taxon>
    </lineage>
</organism>
<dbReference type="InterPro" id="IPR043128">
    <property type="entry name" value="Rev_trsase/Diguanyl_cyclase"/>
</dbReference>
<comment type="caution">
    <text evidence="3">The sequence shown here is derived from an EMBL/GenBank/DDBJ whole genome shotgun (WGS) entry which is preliminary data.</text>
</comment>
<dbReference type="PANTHER" id="PTHR44757:SF2">
    <property type="entry name" value="BIOFILM ARCHITECTURE MAINTENANCE PROTEIN MBAA"/>
    <property type="match status" value="1"/>
</dbReference>
<reference evidence="3" key="1">
    <citation type="submission" date="2023-07" db="EMBL/GenBank/DDBJ databases">
        <title>Genomic Encyclopedia of Type Strains, Phase IV (KMG-IV): sequencing the most valuable type-strain genomes for metagenomic binning, comparative biology and taxonomic classification.</title>
        <authorList>
            <person name="Goeker M."/>
        </authorList>
    </citation>
    <scope>NUCLEOTIDE SEQUENCE</scope>
    <source>
        <strain evidence="3">DSM 19569</strain>
    </source>
</reference>
<accession>A0AAJ1TLS1</accession>
<dbReference type="EMBL" id="JAUSWL010000003">
    <property type="protein sequence ID" value="MDQ0543091.1"/>
    <property type="molecule type" value="Genomic_DNA"/>
</dbReference>
<dbReference type="InterPro" id="IPR035965">
    <property type="entry name" value="PAS-like_dom_sf"/>
</dbReference>
<dbReference type="InterPro" id="IPR000160">
    <property type="entry name" value="GGDEF_dom"/>
</dbReference>
<name>A0AAJ1TLS1_9HYPH</name>
<feature type="domain" description="GGDEF" evidence="2">
    <location>
        <begin position="201"/>
        <end position="334"/>
    </location>
</feature>
<dbReference type="Pfam" id="PF12860">
    <property type="entry name" value="PAS_7"/>
    <property type="match status" value="1"/>
</dbReference>